<sequence>MIRRQFIFVFIAVANGCAPSIPANDPVLTTTSTATATPITTTTTALTTTVLSNSSTTTTTSSPNTTTTTSTTGSTTTVATTSTVPTTTTVLTTTTVPTTTIPPNCCGYPIRASTTNSAMPPSVRWNGCNESVSLTCQDSGIEGVIQIVGIIANYNTVDYSSSSSVVNNIVVSGFPQVTTTFTCNTEAQRWSVQGQTGQFSNFACVWKYLNGPYRL</sequence>
<protein>
    <recommendedName>
        <fullName evidence="5">C6 domain-containing protein</fullName>
    </recommendedName>
</protein>
<keyword evidence="4" id="KW-1185">Reference proteome</keyword>
<evidence type="ECO:0000313" key="3">
    <source>
        <dbReference type="EMBL" id="PIC15915.1"/>
    </source>
</evidence>
<organism evidence="3 4">
    <name type="scientific">Caenorhabditis nigoni</name>
    <dbReference type="NCBI Taxonomy" id="1611254"/>
    <lineage>
        <taxon>Eukaryota</taxon>
        <taxon>Metazoa</taxon>
        <taxon>Ecdysozoa</taxon>
        <taxon>Nematoda</taxon>
        <taxon>Chromadorea</taxon>
        <taxon>Rhabditida</taxon>
        <taxon>Rhabditina</taxon>
        <taxon>Rhabditomorpha</taxon>
        <taxon>Rhabditoidea</taxon>
        <taxon>Rhabditidae</taxon>
        <taxon>Peloderinae</taxon>
        <taxon>Caenorhabditis</taxon>
    </lineage>
</organism>
<dbReference type="OrthoDB" id="10427907at2759"/>
<reference evidence="4" key="1">
    <citation type="submission" date="2017-10" db="EMBL/GenBank/DDBJ databases">
        <title>Rapid genome shrinkage in a self-fertile nematode reveals novel sperm competition proteins.</title>
        <authorList>
            <person name="Yin D."/>
            <person name="Schwarz E.M."/>
            <person name="Thomas C.G."/>
            <person name="Felde R.L."/>
            <person name="Korf I.F."/>
            <person name="Cutter A.D."/>
            <person name="Schartner C.M."/>
            <person name="Ralston E.J."/>
            <person name="Meyer B.J."/>
            <person name="Haag E.S."/>
        </authorList>
    </citation>
    <scope>NUCLEOTIDE SEQUENCE [LARGE SCALE GENOMIC DNA]</scope>
    <source>
        <strain evidence="4">JU1422</strain>
    </source>
</reference>
<name>A0A2G5SLB5_9PELO</name>
<accession>A0A2G5SLB5</accession>
<proteinExistence type="predicted"/>
<evidence type="ECO:0000313" key="4">
    <source>
        <dbReference type="Proteomes" id="UP000230233"/>
    </source>
</evidence>
<keyword evidence="2" id="KW-0732">Signal</keyword>
<evidence type="ECO:0000256" key="1">
    <source>
        <dbReference type="SAM" id="MobiDB-lite"/>
    </source>
</evidence>
<evidence type="ECO:0008006" key="5">
    <source>
        <dbReference type="Google" id="ProtNLM"/>
    </source>
</evidence>
<feature type="region of interest" description="Disordered" evidence="1">
    <location>
        <begin position="51"/>
        <end position="74"/>
    </location>
</feature>
<feature type="chain" id="PRO_5013855358" description="C6 domain-containing protein" evidence="2">
    <location>
        <begin position="17"/>
        <end position="215"/>
    </location>
</feature>
<comment type="caution">
    <text evidence="3">The sequence shown here is derived from an EMBL/GenBank/DDBJ whole genome shotgun (WGS) entry which is preliminary data.</text>
</comment>
<dbReference type="Proteomes" id="UP000230233">
    <property type="component" value="Chromosome X"/>
</dbReference>
<dbReference type="EMBL" id="PDUG01000006">
    <property type="protein sequence ID" value="PIC15915.1"/>
    <property type="molecule type" value="Genomic_DNA"/>
</dbReference>
<dbReference type="AlphaFoldDB" id="A0A2G5SLB5"/>
<evidence type="ECO:0000256" key="2">
    <source>
        <dbReference type="SAM" id="SignalP"/>
    </source>
</evidence>
<gene>
    <name evidence="3" type="primary">Cni-F31B9.4</name>
    <name evidence="3" type="synonym">Cnig_chr_X.g22711</name>
    <name evidence="3" type="ORF">B9Z55_022711</name>
</gene>
<feature type="signal peptide" evidence="2">
    <location>
        <begin position="1"/>
        <end position="16"/>
    </location>
</feature>